<keyword evidence="3" id="KW-0436">Ligase</keyword>
<dbReference type="CDD" id="cd16443">
    <property type="entry name" value="LplA"/>
    <property type="match status" value="1"/>
</dbReference>
<gene>
    <name evidence="3" type="ORF">SAMN04488065_1202</name>
</gene>
<dbReference type="InterPro" id="IPR050664">
    <property type="entry name" value="Octanoyltrans_LipM/LipL"/>
</dbReference>
<evidence type="ECO:0000313" key="4">
    <source>
        <dbReference type="Proteomes" id="UP000236755"/>
    </source>
</evidence>
<dbReference type="GO" id="GO:0016874">
    <property type="term" value="F:ligase activity"/>
    <property type="evidence" value="ECO:0007669"/>
    <property type="project" value="UniProtKB-KW"/>
</dbReference>
<keyword evidence="4" id="KW-1185">Reference proteome</keyword>
<organism evidence="3 4">
    <name type="scientific">Haloplanus vescus</name>
    <dbReference type="NCBI Taxonomy" id="555874"/>
    <lineage>
        <taxon>Archaea</taxon>
        <taxon>Methanobacteriati</taxon>
        <taxon>Methanobacteriota</taxon>
        <taxon>Stenosarchaea group</taxon>
        <taxon>Halobacteria</taxon>
        <taxon>Halobacteriales</taxon>
        <taxon>Haloferacaceae</taxon>
        <taxon>Haloplanus</taxon>
    </lineage>
</organism>
<accession>A0A1H3WXC2</accession>
<dbReference type="InterPro" id="IPR045864">
    <property type="entry name" value="aa-tRNA-synth_II/BPL/LPL"/>
</dbReference>
<proteinExistence type="predicted"/>
<dbReference type="PANTHER" id="PTHR43679">
    <property type="entry name" value="OCTANOYLTRANSFERASE LIPM-RELATED"/>
    <property type="match status" value="1"/>
</dbReference>
<dbReference type="RefSeq" id="WP_092632877.1">
    <property type="nucleotide sequence ID" value="NZ_FNQT01000001.1"/>
</dbReference>
<evidence type="ECO:0000256" key="1">
    <source>
        <dbReference type="SAM" id="MobiDB-lite"/>
    </source>
</evidence>
<feature type="domain" description="BPL/LPL catalytic" evidence="2">
    <location>
        <begin position="39"/>
        <end position="244"/>
    </location>
</feature>
<dbReference type="Pfam" id="PF21948">
    <property type="entry name" value="LplA-B_cat"/>
    <property type="match status" value="1"/>
</dbReference>
<dbReference type="PANTHER" id="PTHR43679:SF2">
    <property type="entry name" value="OCTANOYL-[GCVH]:PROTEIN N-OCTANOYLTRANSFERASE"/>
    <property type="match status" value="1"/>
</dbReference>
<dbReference type="EMBL" id="FNQT01000001">
    <property type="protein sequence ID" value="SDZ91620.1"/>
    <property type="molecule type" value="Genomic_DNA"/>
</dbReference>
<reference evidence="3 4" key="1">
    <citation type="submission" date="2016-10" db="EMBL/GenBank/DDBJ databases">
        <authorList>
            <person name="de Groot N.N."/>
        </authorList>
    </citation>
    <scope>NUCLEOTIDE SEQUENCE [LARGE SCALE GENOMIC DNA]</scope>
    <source>
        <strain evidence="3 4">CGMCC 1.8712</strain>
    </source>
</reference>
<dbReference type="Gene3D" id="3.30.930.10">
    <property type="entry name" value="Bira Bifunctional Protein, Domain 2"/>
    <property type="match status" value="1"/>
</dbReference>
<dbReference type="OrthoDB" id="43646at2157"/>
<name>A0A1H3WXC2_9EURY</name>
<dbReference type="AlphaFoldDB" id="A0A1H3WXC2"/>
<dbReference type="SUPFAM" id="SSF55681">
    <property type="entry name" value="Class II aaRS and biotin synthetases"/>
    <property type="match status" value="1"/>
</dbReference>
<protein>
    <submittedName>
        <fullName evidence="3">Lipoate-protein ligase A</fullName>
    </submittedName>
</protein>
<dbReference type="InterPro" id="IPR004143">
    <property type="entry name" value="BPL_LPL_catalytic"/>
</dbReference>
<dbReference type="STRING" id="555874.SAMN04488065_1202"/>
<evidence type="ECO:0000313" key="3">
    <source>
        <dbReference type="EMBL" id="SDZ91620.1"/>
    </source>
</evidence>
<evidence type="ECO:0000259" key="2">
    <source>
        <dbReference type="PROSITE" id="PS51733"/>
    </source>
</evidence>
<dbReference type="PROSITE" id="PS51733">
    <property type="entry name" value="BPL_LPL_CATALYTIC"/>
    <property type="match status" value="1"/>
</dbReference>
<sequence>MDGSDRPLADCEWRLIREESWSGPMNMALDEIAAETAADGGPRTLRVYQWDPSTLSLGYHQDPDTVDWDHCEAADIDVTRRQTGGGGIYHDTHGDISYSIVAPSDDLPSDLFDSYHLLCRPLLDAFDRLGVSAQFAETEQPAAYAPSCYLRERHPAHDVVVEADGTERKVSGNAQHRRTDAIVQHGSLTYTVRPERHLAVFSDEVDTETFRERVTGVDDHADVTRRETVAALEAALEAWADASEGTWTDDELARARERAAEKYASDEWTKRRPGRRESSE</sequence>
<dbReference type="Proteomes" id="UP000236755">
    <property type="component" value="Unassembled WGS sequence"/>
</dbReference>
<feature type="region of interest" description="Disordered" evidence="1">
    <location>
        <begin position="258"/>
        <end position="280"/>
    </location>
</feature>